<evidence type="ECO:0000313" key="3">
    <source>
        <dbReference type="Proteomes" id="UP000664169"/>
    </source>
</evidence>
<evidence type="ECO:0000313" key="2">
    <source>
        <dbReference type="EMBL" id="CAF9930745.1"/>
    </source>
</evidence>
<gene>
    <name evidence="2" type="ORF">GOMPHAMPRED_005723</name>
</gene>
<dbReference type="SUPFAM" id="SSF53474">
    <property type="entry name" value="alpha/beta-Hydrolases"/>
    <property type="match status" value="1"/>
</dbReference>
<dbReference type="PANTHER" id="PTHR47668:SF1">
    <property type="entry name" value="DIENELACTONE HYDROLASE DOMAIN-CONTAINING PROTEIN-RELATED"/>
    <property type="match status" value="1"/>
</dbReference>
<dbReference type="AlphaFoldDB" id="A0A8H3IRL9"/>
<proteinExistence type="predicted"/>
<reference evidence="2" key="1">
    <citation type="submission" date="2021-03" db="EMBL/GenBank/DDBJ databases">
        <authorList>
            <person name="Tagirdzhanova G."/>
        </authorList>
    </citation>
    <scope>NUCLEOTIDE SEQUENCE</scope>
</reference>
<evidence type="ECO:0000259" key="1">
    <source>
        <dbReference type="Pfam" id="PF01738"/>
    </source>
</evidence>
<feature type="domain" description="Dienelactone hydrolase" evidence="1">
    <location>
        <begin position="70"/>
        <end position="246"/>
    </location>
</feature>
<dbReference type="GO" id="GO:0016787">
    <property type="term" value="F:hydrolase activity"/>
    <property type="evidence" value="ECO:0007669"/>
    <property type="project" value="InterPro"/>
</dbReference>
<dbReference type="Gene3D" id="3.40.50.1820">
    <property type="entry name" value="alpha/beta hydrolase"/>
    <property type="match status" value="1"/>
</dbReference>
<organism evidence="2 3">
    <name type="scientific">Gomphillus americanus</name>
    <dbReference type="NCBI Taxonomy" id="1940652"/>
    <lineage>
        <taxon>Eukaryota</taxon>
        <taxon>Fungi</taxon>
        <taxon>Dikarya</taxon>
        <taxon>Ascomycota</taxon>
        <taxon>Pezizomycotina</taxon>
        <taxon>Lecanoromycetes</taxon>
        <taxon>OSLEUM clade</taxon>
        <taxon>Ostropomycetidae</taxon>
        <taxon>Ostropales</taxon>
        <taxon>Graphidaceae</taxon>
        <taxon>Gomphilloideae</taxon>
        <taxon>Gomphillus</taxon>
    </lineage>
</organism>
<dbReference type="InterPro" id="IPR002925">
    <property type="entry name" value="Dienelactn_hydro"/>
</dbReference>
<dbReference type="PANTHER" id="PTHR47668">
    <property type="entry name" value="DIENELACTONE HYDROLASE FAMILY PROTEIN (AFU_ORTHOLOGUE AFUA_6G01940)"/>
    <property type="match status" value="1"/>
</dbReference>
<dbReference type="OrthoDB" id="2147163at2759"/>
<dbReference type="Pfam" id="PF01738">
    <property type="entry name" value="DLH"/>
    <property type="match status" value="1"/>
</dbReference>
<accession>A0A8H3IRL9</accession>
<name>A0A8H3IRL9_9LECA</name>
<keyword evidence="3" id="KW-1185">Reference proteome</keyword>
<protein>
    <recommendedName>
        <fullName evidence="1">Dienelactone hydrolase domain-containing protein</fullName>
    </recommendedName>
</protein>
<dbReference type="InterPro" id="IPR029058">
    <property type="entry name" value="AB_hydrolase_fold"/>
</dbReference>
<dbReference type="Proteomes" id="UP000664169">
    <property type="component" value="Unassembled WGS sequence"/>
</dbReference>
<sequence>MQSDKCLFTTPNLTTDYKPQGYTEKFAGLDCYVAHRDSPKIGIISIYDAFEATNPSHLGVDLLASHLDAVVIEPDILEGDVAQPSWYPINDATKVEAEAWRQKLFSKPWDVHTDRIKEVVKEAQAKYGITRWGITGFCLGGKISVTISGSGTPFKASVAVHPGKLEIKDAKALTIPHRLMASKDEPAEVIEEYEAYFKEHPELQGESETYQQPHGWACARAKLDDPEGKKEFERAHNETARFFQKHV</sequence>
<dbReference type="EMBL" id="CAJPDQ010000036">
    <property type="protein sequence ID" value="CAF9930745.1"/>
    <property type="molecule type" value="Genomic_DNA"/>
</dbReference>
<comment type="caution">
    <text evidence="2">The sequence shown here is derived from an EMBL/GenBank/DDBJ whole genome shotgun (WGS) entry which is preliminary data.</text>
</comment>